<gene>
    <name evidence="10" type="ORF">EIG99_01370</name>
    <name evidence="9" type="ORF">I6J05_08215</name>
</gene>
<sequence length="223" mass="25611">MDNKEMRQVIIDAFNFRHATKRFNPDKKVSDADFQTILEAGRLSPSSIGSEPWRFVVVQNEEMREKLKEVAPGAQGQLETASYFVIILARKNLKADSDHFRHMLKDIQKVPEEKIEGMVKGFTSFQNDNLNLYESERSLWDWASKQTYIALGNMMTAAALLGVDSCPMEGLKMKEMTKLLNDEGIMNSDYFLPSVMVAFGYRAEDPKRGKTRQLQEDVVEWIM</sequence>
<keyword evidence="3" id="KW-0285">Flavoprotein</keyword>
<evidence type="ECO:0000256" key="7">
    <source>
        <dbReference type="ARBA" id="ARBA00023027"/>
    </source>
</evidence>
<protein>
    <submittedName>
        <fullName evidence="10">NAD(P)H-dependent oxidoreductase</fullName>
    </submittedName>
</protein>
<dbReference type="CDD" id="cd02149">
    <property type="entry name" value="NfsB-like"/>
    <property type="match status" value="1"/>
</dbReference>
<dbReference type="PANTHER" id="PTHR23026:SF125">
    <property type="entry name" value="OXYGEN-INSENSITIVE NAD(P)H NITROREDUCTASE"/>
    <property type="match status" value="1"/>
</dbReference>
<evidence type="ECO:0000313" key="11">
    <source>
        <dbReference type="Proteomes" id="UP000293854"/>
    </source>
</evidence>
<keyword evidence="5" id="KW-0521">NADP</keyword>
<evidence type="ECO:0000256" key="4">
    <source>
        <dbReference type="ARBA" id="ARBA00022643"/>
    </source>
</evidence>
<dbReference type="RefSeq" id="WP_047131646.1">
    <property type="nucleotide sequence ID" value="NZ_CP015114.1"/>
</dbReference>
<dbReference type="PANTHER" id="PTHR23026">
    <property type="entry name" value="NADPH NITROREDUCTASE"/>
    <property type="match status" value="1"/>
</dbReference>
<keyword evidence="6" id="KW-0560">Oxidoreductase</keyword>
<evidence type="ECO:0000256" key="2">
    <source>
        <dbReference type="ARBA" id="ARBA00007118"/>
    </source>
</evidence>
<comment type="cofactor">
    <cofactor evidence="1">
        <name>FMN</name>
        <dbReference type="ChEBI" id="CHEBI:58210"/>
    </cofactor>
</comment>
<dbReference type="SUPFAM" id="SSF55469">
    <property type="entry name" value="FMN-dependent nitroreductase-like"/>
    <property type="match status" value="1"/>
</dbReference>
<accession>A0A143PEW9</accession>
<reference evidence="10 11" key="1">
    <citation type="submission" date="2018-11" db="EMBL/GenBank/DDBJ databases">
        <title>Genomic profiling of Staphylococcus species from a Poultry farm system in KwaZulu-Natal, South Africa.</title>
        <authorList>
            <person name="Amoako D.G."/>
            <person name="Somboro A.M."/>
            <person name="Abia A.L.K."/>
            <person name="Bester L.A."/>
            <person name="Essack S.Y."/>
        </authorList>
    </citation>
    <scope>NUCLEOTIDE SEQUENCE [LARGE SCALE GENOMIC DNA]</scope>
    <source>
        <strain evidence="10 11">SA11</strain>
    </source>
</reference>
<dbReference type="GO" id="GO:0046256">
    <property type="term" value="P:2,4,6-trinitrotoluene catabolic process"/>
    <property type="evidence" value="ECO:0007669"/>
    <property type="project" value="TreeGrafter"/>
</dbReference>
<evidence type="ECO:0000256" key="6">
    <source>
        <dbReference type="ARBA" id="ARBA00023002"/>
    </source>
</evidence>
<dbReference type="InterPro" id="IPR029479">
    <property type="entry name" value="Nitroreductase"/>
</dbReference>
<reference evidence="9 12" key="2">
    <citation type="submission" date="2021-01" db="EMBL/GenBank/DDBJ databases">
        <title>FDA dAtabase for Regulatory Grade micrObial Sequences (FDA-ARGOS): Supporting development and validation of Infectious Disease Dx tests.</title>
        <authorList>
            <person name="Sproer C."/>
            <person name="Gronow S."/>
            <person name="Severitt S."/>
            <person name="Schroder I."/>
            <person name="Tallon L."/>
            <person name="Sadzewicz L."/>
            <person name="Zhao X."/>
            <person name="Boylan J."/>
            <person name="Ott S."/>
            <person name="Bowen H."/>
            <person name="Vavikolanu K."/>
            <person name="Mehta A."/>
            <person name="Aluvathingal J."/>
            <person name="Nadendla S."/>
            <person name="Lowell S."/>
            <person name="Myers T."/>
            <person name="Yan Y."/>
            <person name="Sichtig H."/>
        </authorList>
    </citation>
    <scope>NUCLEOTIDE SEQUENCE [LARGE SCALE GENOMIC DNA]</scope>
    <source>
        <strain evidence="9 12">FDAARGOS_1148</strain>
    </source>
</reference>
<evidence type="ECO:0000259" key="8">
    <source>
        <dbReference type="Pfam" id="PF00881"/>
    </source>
</evidence>
<comment type="similarity">
    <text evidence="2">Belongs to the nitroreductase family.</text>
</comment>
<dbReference type="KEGG" id="scv:A4G25_10270"/>
<evidence type="ECO:0000313" key="12">
    <source>
        <dbReference type="Proteomes" id="UP000595942"/>
    </source>
</evidence>
<dbReference type="InterPro" id="IPR050627">
    <property type="entry name" value="Nitroreductase/BluB"/>
</dbReference>
<dbReference type="Proteomes" id="UP000293854">
    <property type="component" value="Unassembled WGS sequence"/>
</dbReference>
<dbReference type="GO" id="GO:0046857">
    <property type="term" value="F:oxidoreductase activity, acting on other nitrogenous compounds as donors, with NAD or NADP as acceptor"/>
    <property type="evidence" value="ECO:0007669"/>
    <property type="project" value="TreeGrafter"/>
</dbReference>
<dbReference type="InterPro" id="IPR033878">
    <property type="entry name" value="NfsB-like"/>
</dbReference>
<name>A0A143PEW9_9STAP</name>
<dbReference type="GO" id="GO:0005829">
    <property type="term" value="C:cytosol"/>
    <property type="evidence" value="ECO:0007669"/>
    <property type="project" value="TreeGrafter"/>
</dbReference>
<dbReference type="EMBL" id="RQTE01000029">
    <property type="protein sequence ID" value="RZI04314.1"/>
    <property type="molecule type" value="Genomic_DNA"/>
</dbReference>
<dbReference type="Pfam" id="PF00881">
    <property type="entry name" value="Nitroreductase"/>
    <property type="match status" value="1"/>
</dbReference>
<evidence type="ECO:0000256" key="3">
    <source>
        <dbReference type="ARBA" id="ARBA00022630"/>
    </source>
</evidence>
<organism evidence="10 11">
    <name type="scientific">Staphylococcus condimenti</name>
    <dbReference type="NCBI Taxonomy" id="70255"/>
    <lineage>
        <taxon>Bacteria</taxon>
        <taxon>Bacillati</taxon>
        <taxon>Bacillota</taxon>
        <taxon>Bacilli</taxon>
        <taxon>Bacillales</taxon>
        <taxon>Staphylococcaceae</taxon>
        <taxon>Staphylococcus</taxon>
    </lineage>
</organism>
<keyword evidence="12" id="KW-1185">Reference proteome</keyword>
<dbReference type="Proteomes" id="UP000595942">
    <property type="component" value="Chromosome"/>
</dbReference>
<keyword evidence="4" id="KW-0288">FMN</keyword>
<feature type="domain" description="Nitroreductase" evidence="8">
    <location>
        <begin position="17"/>
        <end position="183"/>
    </location>
</feature>
<keyword evidence="7" id="KW-0520">NAD</keyword>
<proteinExistence type="inferred from homology"/>
<dbReference type="GeneID" id="93725736"/>
<dbReference type="EMBL" id="CP068073">
    <property type="protein sequence ID" value="QQS84038.1"/>
    <property type="molecule type" value="Genomic_DNA"/>
</dbReference>
<dbReference type="OrthoDB" id="9809288at2"/>
<evidence type="ECO:0000256" key="5">
    <source>
        <dbReference type="ARBA" id="ARBA00022857"/>
    </source>
</evidence>
<dbReference type="InterPro" id="IPR000415">
    <property type="entry name" value="Nitroreductase-like"/>
</dbReference>
<evidence type="ECO:0000313" key="9">
    <source>
        <dbReference type="EMBL" id="QQS84038.1"/>
    </source>
</evidence>
<evidence type="ECO:0000256" key="1">
    <source>
        <dbReference type="ARBA" id="ARBA00001917"/>
    </source>
</evidence>
<evidence type="ECO:0000313" key="10">
    <source>
        <dbReference type="EMBL" id="RZI04314.1"/>
    </source>
</evidence>
<dbReference type="Gene3D" id="3.40.109.10">
    <property type="entry name" value="NADH Oxidase"/>
    <property type="match status" value="1"/>
</dbReference>
<dbReference type="AlphaFoldDB" id="A0A143PEW9"/>